<proteinExistence type="predicted"/>
<dbReference type="GeneID" id="66125868"/>
<protein>
    <submittedName>
        <fullName evidence="1">Uncharacterized protein</fullName>
    </submittedName>
</protein>
<dbReference type="PANTHER" id="PTHR28266:SF1">
    <property type="entry name" value="LARGE RIBOSOMAL SUBUNIT PROTEIN ML58"/>
    <property type="match status" value="1"/>
</dbReference>
<gene>
    <name evidence="1" type="ORF">KL928_001817</name>
</gene>
<evidence type="ECO:0000313" key="2">
    <source>
        <dbReference type="Proteomes" id="UP001196530"/>
    </source>
</evidence>
<dbReference type="InterPro" id="IPR024388">
    <property type="entry name" value="Ribosomal_mL58"/>
</dbReference>
<accession>A0AAN6DGQ7</accession>
<dbReference type="GO" id="GO:0005762">
    <property type="term" value="C:mitochondrial large ribosomal subunit"/>
    <property type="evidence" value="ECO:0007669"/>
    <property type="project" value="TreeGrafter"/>
</dbReference>
<dbReference type="EMBL" id="JAHLUX010000003">
    <property type="protein sequence ID" value="KAG7820380.1"/>
    <property type="molecule type" value="Genomic_DNA"/>
</dbReference>
<sequence>MGFVSKIKKENREKSAMRSLRACCNGLRFPLVRFKSSSIPPKLTHVPNKYNAKSSAFNIKPQLPDGLFYHPAPSALDPEVTPKAFLPDNDARKSSELYYPEEKTRISSNLDNMPVIFKASTPKSYKLNREEIQEIQEMRNRGVPRREIKAKFKVSDHFINISTTPNPETVAKHQKKLEQAVRRWDSRTKNAKLIKLKQEVMWKRDM</sequence>
<organism evidence="1 2">
    <name type="scientific">Pichia angusta</name>
    <name type="common">Yeast</name>
    <name type="synonym">Hansenula polymorpha</name>
    <dbReference type="NCBI Taxonomy" id="870730"/>
    <lineage>
        <taxon>Eukaryota</taxon>
        <taxon>Fungi</taxon>
        <taxon>Dikarya</taxon>
        <taxon>Ascomycota</taxon>
        <taxon>Saccharomycotina</taxon>
        <taxon>Pichiomycetes</taxon>
        <taxon>Pichiales</taxon>
        <taxon>Pichiaceae</taxon>
        <taxon>Ogataea</taxon>
    </lineage>
</organism>
<dbReference type="GO" id="GO:0003735">
    <property type="term" value="F:structural constituent of ribosome"/>
    <property type="evidence" value="ECO:0007669"/>
    <property type="project" value="TreeGrafter"/>
</dbReference>
<reference evidence="1" key="1">
    <citation type="journal article" date="2021" name="G3 (Bethesda)">
        <title>Genomic diversity, chromosomal rearrangements, and interspecies hybridization in the ogataea polymorpha species complex.</title>
        <authorList>
            <person name="Hanson S.J."/>
            <person name="Cinneide E.O."/>
            <person name="Salzberg L.I."/>
            <person name="Wolfe K.H."/>
            <person name="McGowan J."/>
            <person name="Fitzpatrick D.A."/>
            <person name="Matlin K."/>
        </authorList>
    </citation>
    <scope>NUCLEOTIDE SEQUENCE</scope>
    <source>
        <strain evidence="1">61-244</strain>
    </source>
</reference>
<name>A0AAN6DGQ7_PICAN</name>
<dbReference type="RefSeq" id="XP_043061094.1">
    <property type="nucleotide sequence ID" value="XM_043202224.1"/>
</dbReference>
<dbReference type="Pfam" id="PF12824">
    <property type="entry name" value="MRP-L20"/>
    <property type="match status" value="1"/>
</dbReference>
<comment type="caution">
    <text evidence="1">The sequence shown here is derived from an EMBL/GenBank/DDBJ whole genome shotgun (WGS) entry which is preliminary data.</text>
</comment>
<dbReference type="AlphaFoldDB" id="A0AAN6DGQ7"/>
<dbReference type="PANTHER" id="PTHR28266">
    <property type="entry name" value="54S RIBOSOMAL PROTEIN L20, MITOCHONDRIAL"/>
    <property type="match status" value="1"/>
</dbReference>
<dbReference type="Proteomes" id="UP001196530">
    <property type="component" value="Unassembled WGS sequence"/>
</dbReference>
<evidence type="ECO:0000313" key="1">
    <source>
        <dbReference type="EMBL" id="KAG7820380.1"/>
    </source>
</evidence>